<sequence>MTDQLTADLNILRELVLQHQHQQRLADEADERVNDPEVPSAQSPSTNAAAAGTTADKLRSLQQDLGTLTEQLHAEKAVSARLLLQHRCDAASLEELLDQVVRVTKQVEDLTSELAEWKQRCQAAEAAHVGCAGQYESVREQVECVQQRVTETQAQHAVLSSTLTEAQQLLSKLADEKAQLMDTLRSRDAALLQLSGVELDRDEARARAQAFEGQHAEWVAEVREYQGYFDSAREEYVRGVHHVIAVRQEHEALREALAQSEARCAQWEQIFEDFCMHARAGCASVRADAATDASVEHISSAVVAVAATEGDSAGSGSGSGPDASDHHADPASPPNVAFESLLEAKVADLALRLCDAQARAEAAEHTAGDLCRLSLADSTLLIYLKSLVCALRPQVDGLAEHNAQLQARLLAAESFTDALMQHVVCLGEAFAEEASQRCWLTASIARDDVTAKTCTAEATRRAIGCGSDVGVRSGGGGGSGTAQPPATPLSALTQSRRHRLRTTALGRRGHDS</sequence>
<evidence type="ECO:0000256" key="1">
    <source>
        <dbReference type="SAM" id="Coils"/>
    </source>
</evidence>
<reference evidence="3 4" key="1">
    <citation type="submission" date="2021-02" db="EMBL/GenBank/DDBJ databases">
        <title>Porcisia hertigi Genome sequencing and assembly.</title>
        <authorList>
            <person name="Almutairi H."/>
            <person name="Gatherer D."/>
        </authorList>
    </citation>
    <scope>NUCLEOTIDE SEQUENCE [LARGE SCALE GENOMIC DNA]</scope>
    <source>
        <strain evidence="3 4">C119</strain>
    </source>
</reference>
<gene>
    <name evidence="3" type="ORF">JKF63_05021</name>
</gene>
<feature type="compositionally biased region" description="Basic and acidic residues" evidence="2">
    <location>
        <begin position="24"/>
        <end position="35"/>
    </location>
</feature>
<keyword evidence="1" id="KW-0175">Coiled coil</keyword>
<dbReference type="OrthoDB" id="263797at2759"/>
<comment type="caution">
    <text evidence="3">The sequence shown here is derived from an EMBL/GenBank/DDBJ whole genome shotgun (WGS) entry which is preliminary data.</text>
</comment>
<feature type="region of interest" description="Disordered" evidence="2">
    <location>
        <begin position="474"/>
        <end position="495"/>
    </location>
</feature>
<feature type="region of interest" description="Disordered" evidence="2">
    <location>
        <begin position="310"/>
        <end position="334"/>
    </location>
</feature>
<feature type="coiled-coil region" evidence="1">
    <location>
        <begin position="243"/>
        <end position="270"/>
    </location>
</feature>
<proteinExistence type="predicted"/>
<dbReference type="KEGG" id="phet:94291068"/>
<evidence type="ECO:0000313" key="3">
    <source>
        <dbReference type="EMBL" id="KAG5505686.1"/>
    </source>
</evidence>
<organism evidence="3 4">
    <name type="scientific">Porcisia hertigi</name>
    <dbReference type="NCBI Taxonomy" id="2761500"/>
    <lineage>
        <taxon>Eukaryota</taxon>
        <taxon>Discoba</taxon>
        <taxon>Euglenozoa</taxon>
        <taxon>Kinetoplastea</taxon>
        <taxon>Metakinetoplastina</taxon>
        <taxon>Trypanosomatida</taxon>
        <taxon>Trypanosomatidae</taxon>
        <taxon>Leishmaniinae</taxon>
        <taxon>Porcisia</taxon>
    </lineage>
</organism>
<name>A0A836LB26_9TRYP</name>
<dbReference type="EMBL" id="JAFJZO010000021">
    <property type="protein sequence ID" value="KAG5505686.1"/>
    <property type="molecule type" value="Genomic_DNA"/>
</dbReference>
<accession>A0A836LB26</accession>
<keyword evidence="4" id="KW-1185">Reference proteome</keyword>
<evidence type="ECO:0000313" key="4">
    <source>
        <dbReference type="Proteomes" id="UP000674318"/>
    </source>
</evidence>
<feature type="coiled-coil region" evidence="1">
    <location>
        <begin position="93"/>
        <end position="183"/>
    </location>
</feature>
<protein>
    <submittedName>
        <fullName evidence="3">Uncharacterized protein</fullName>
    </submittedName>
</protein>
<feature type="region of interest" description="Disordered" evidence="2">
    <location>
        <begin position="23"/>
        <end position="52"/>
    </location>
</feature>
<evidence type="ECO:0000256" key="2">
    <source>
        <dbReference type="SAM" id="MobiDB-lite"/>
    </source>
</evidence>
<dbReference type="RefSeq" id="XP_067757354.1">
    <property type="nucleotide sequence ID" value="XM_067900991.1"/>
</dbReference>
<dbReference type="Proteomes" id="UP000674318">
    <property type="component" value="Chromosome 21"/>
</dbReference>
<dbReference type="AlphaFoldDB" id="A0A836LB26"/>
<dbReference type="GeneID" id="94291068"/>